<dbReference type="PANTHER" id="PTHR42734">
    <property type="entry name" value="METAL TRANSPORT SYSTEM ATP-BINDING PROTEIN TM_0124-RELATED"/>
    <property type="match status" value="1"/>
</dbReference>
<protein>
    <submittedName>
        <fullName evidence="8">Metal ABC transporter ATP-binding protein</fullName>
    </submittedName>
</protein>
<sequence>MIAKLLKLQPPKSLTSDEAKRAPLAIEGLSVAYHHKPVVWDLSFVAPEQGLVAVVGPNGAGKSTFIKAALGLIPKLSGEITVYGKPVDQQRKLIGYVPQRGSVDWDFPASALDVVTMGLYGKIGWLRPVRKAHKQEALSYLEKVGMADFADRQIGQLSGGQQQRVFLARALAQDALLYFMDEPFVGVDAATERAIINILKRLKDQGKTVICVHHDLQSAPDYFDHALILNVRPVASGPMAEAFTSENLQRAYGGRLAPSELSGLVSMASE</sequence>
<dbReference type="SUPFAM" id="SSF52540">
    <property type="entry name" value="P-loop containing nucleoside triphosphate hydrolases"/>
    <property type="match status" value="1"/>
</dbReference>
<keyword evidence="2" id="KW-0813">Transport</keyword>
<dbReference type="GO" id="GO:0005524">
    <property type="term" value="F:ATP binding"/>
    <property type="evidence" value="ECO:0007669"/>
    <property type="project" value="UniProtKB-KW"/>
</dbReference>
<evidence type="ECO:0000256" key="2">
    <source>
        <dbReference type="ARBA" id="ARBA00022448"/>
    </source>
</evidence>
<keyword evidence="9" id="KW-1185">Reference proteome</keyword>
<evidence type="ECO:0000256" key="5">
    <source>
        <dbReference type="ARBA" id="ARBA00022906"/>
    </source>
</evidence>
<evidence type="ECO:0000259" key="7">
    <source>
        <dbReference type="PROSITE" id="PS50893"/>
    </source>
</evidence>
<dbReference type="Pfam" id="PF00005">
    <property type="entry name" value="ABC_tran"/>
    <property type="match status" value="1"/>
</dbReference>
<dbReference type="Gene3D" id="3.40.50.300">
    <property type="entry name" value="P-loop containing nucleotide triphosphate hydrolases"/>
    <property type="match status" value="1"/>
</dbReference>
<dbReference type="PROSITE" id="PS00211">
    <property type="entry name" value="ABC_TRANSPORTER_1"/>
    <property type="match status" value="1"/>
</dbReference>
<comment type="caution">
    <text evidence="8">The sequence shown here is derived from an EMBL/GenBank/DDBJ whole genome shotgun (WGS) entry which is preliminary data.</text>
</comment>
<comment type="similarity">
    <text evidence="1">Belongs to the ABC transporter superfamily.</text>
</comment>
<proteinExistence type="inferred from homology"/>
<evidence type="ECO:0000256" key="6">
    <source>
        <dbReference type="ARBA" id="ARBA00023065"/>
    </source>
</evidence>
<dbReference type="InterPro" id="IPR003439">
    <property type="entry name" value="ABC_transporter-like_ATP-bd"/>
</dbReference>
<keyword evidence="5" id="KW-0864">Zinc transport</keyword>
<dbReference type="EMBL" id="JBHUII010000007">
    <property type="protein sequence ID" value="MFD2206814.1"/>
    <property type="molecule type" value="Genomic_DNA"/>
</dbReference>
<keyword evidence="6" id="KW-0406">Ion transport</keyword>
<evidence type="ECO:0000313" key="8">
    <source>
        <dbReference type="EMBL" id="MFD2206814.1"/>
    </source>
</evidence>
<name>A0ABW5BML3_9PROT</name>
<reference evidence="9" key="1">
    <citation type="journal article" date="2019" name="Int. J. Syst. Evol. Microbiol.">
        <title>The Global Catalogue of Microorganisms (GCM) 10K type strain sequencing project: providing services to taxonomists for standard genome sequencing and annotation.</title>
        <authorList>
            <consortium name="The Broad Institute Genomics Platform"/>
            <consortium name="The Broad Institute Genome Sequencing Center for Infectious Disease"/>
            <person name="Wu L."/>
            <person name="Ma J."/>
        </authorList>
    </citation>
    <scope>NUCLEOTIDE SEQUENCE [LARGE SCALE GENOMIC DNA]</scope>
    <source>
        <strain evidence="9">CGMCC 4.7192</strain>
    </source>
</reference>
<dbReference type="CDD" id="cd03235">
    <property type="entry name" value="ABC_Metallic_Cations"/>
    <property type="match status" value="1"/>
</dbReference>
<keyword evidence="5" id="KW-0862">Zinc</keyword>
<dbReference type="Proteomes" id="UP001597294">
    <property type="component" value="Unassembled WGS sequence"/>
</dbReference>
<dbReference type="SMART" id="SM00382">
    <property type="entry name" value="AAA"/>
    <property type="match status" value="1"/>
</dbReference>
<keyword evidence="4 8" id="KW-0067">ATP-binding</keyword>
<gene>
    <name evidence="8" type="ORF">ACFSKO_14375</name>
</gene>
<dbReference type="PROSITE" id="PS50893">
    <property type="entry name" value="ABC_TRANSPORTER_2"/>
    <property type="match status" value="1"/>
</dbReference>
<organism evidence="8 9">
    <name type="scientific">Kiloniella antarctica</name>
    <dbReference type="NCBI Taxonomy" id="1550907"/>
    <lineage>
        <taxon>Bacteria</taxon>
        <taxon>Pseudomonadati</taxon>
        <taxon>Pseudomonadota</taxon>
        <taxon>Alphaproteobacteria</taxon>
        <taxon>Rhodospirillales</taxon>
        <taxon>Kiloniellaceae</taxon>
        <taxon>Kiloniella</taxon>
    </lineage>
</organism>
<keyword evidence="3" id="KW-0547">Nucleotide-binding</keyword>
<dbReference type="RefSeq" id="WP_380252819.1">
    <property type="nucleotide sequence ID" value="NZ_JBHUII010000007.1"/>
</dbReference>
<accession>A0ABW5BML3</accession>
<feature type="domain" description="ABC transporter" evidence="7">
    <location>
        <begin position="24"/>
        <end position="256"/>
    </location>
</feature>
<dbReference type="InterPro" id="IPR017871">
    <property type="entry name" value="ABC_transporter-like_CS"/>
</dbReference>
<dbReference type="InterPro" id="IPR050153">
    <property type="entry name" value="Metal_Ion_Import_ABC"/>
</dbReference>
<dbReference type="PANTHER" id="PTHR42734:SF5">
    <property type="entry name" value="IRON TRANSPORT SYSTEM ATP-BINDING PROTEIN HI_0361-RELATED"/>
    <property type="match status" value="1"/>
</dbReference>
<evidence type="ECO:0000256" key="4">
    <source>
        <dbReference type="ARBA" id="ARBA00022840"/>
    </source>
</evidence>
<evidence type="ECO:0000256" key="3">
    <source>
        <dbReference type="ARBA" id="ARBA00022741"/>
    </source>
</evidence>
<dbReference type="InterPro" id="IPR003593">
    <property type="entry name" value="AAA+_ATPase"/>
</dbReference>
<dbReference type="InterPro" id="IPR027417">
    <property type="entry name" value="P-loop_NTPase"/>
</dbReference>
<evidence type="ECO:0000256" key="1">
    <source>
        <dbReference type="ARBA" id="ARBA00005417"/>
    </source>
</evidence>
<evidence type="ECO:0000313" key="9">
    <source>
        <dbReference type="Proteomes" id="UP001597294"/>
    </source>
</evidence>